<evidence type="ECO:0000313" key="2">
    <source>
        <dbReference type="EMBL" id="KAJ4397111.1"/>
    </source>
</evidence>
<dbReference type="EMBL" id="JAPEVB010000001">
    <property type="protein sequence ID" value="KAJ4397111.1"/>
    <property type="molecule type" value="Genomic_DNA"/>
</dbReference>
<keyword evidence="3" id="KW-1185">Reference proteome</keyword>
<accession>A0A9W8Z3B7</accession>
<dbReference type="PANTHER" id="PTHR36142">
    <property type="entry name" value="METALLO-HYDROLASE/OXIDOREDUCTASE SUPERFAMILY PROTEIN"/>
    <property type="match status" value="1"/>
</dbReference>
<name>A0A9W8Z3B7_9PEZI</name>
<dbReference type="Gene3D" id="3.60.15.10">
    <property type="entry name" value="Ribonuclease Z/Hydroxyacylglutathione hydrolase-like"/>
    <property type="match status" value="1"/>
</dbReference>
<feature type="region of interest" description="Disordered" evidence="1">
    <location>
        <begin position="348"/>
        <end position="380"/>
    </location>
</feature>
<organism evidence="2 3">
    <name type="scientific">Gnomoniopsis smithogilvyi</name>
    <dbReference type="NCBI Taxonomy" id="1191159"/>
    <lineage>
        <taxon>Eukaryota</taxon>
        <taxon>Fungi</taxon>
        <taxon>Dikarya</taxon>
        <taxon>Ascomycota</taxon>
        <taxon>Pezizomycotina</taxon>
        <taxon>Sordariomycetes</taxon>
        <taxon>Sordariomycetidae</taxon>
        <taxon>Diaporthales</taxon>
        <taxon>Gnomoniaceae</taxon>
        <taxon>Gnomoniopsis</taxon>
    </lineage>
</organism>
<dbReference type="OrthoDB" id="332863at2759"/>
<gene>
    <name evidence="2" type="ORF">N0V93_001335</name>
</gene>
<reference evidence="2" key="1">
    <citation type="submission" date="2022-10" db="EMBL/GenBank/DDBJ databases">
        <title>Tapping the CABI collections for fungal endophytes: first genome assemblies for Collariella, Neodidymelliopsis, Ascochyta clinopodiicola, Didymella pomorum, Didymosphaeria variabile, Neocosmospora piperis and Neocucurbitaria cava.</title>
        <authorList>
            <person name="Hill R."/>
        </authorList>
    </citation>
    <scope>NUCLEOTIDE SEQUENCE</scope>
    <source>
        <strain evidence="2">IMI 355082</strain>
    </source>
</reference>
<sequence length="462" mass="49664">MALTIKHLNTDASFQLTFRPITPASQSPSPPFHILLDPWITGPSKILHSRISLTHHKHPACITSLTQLPIPDLVIISQSKSDHCNEATLRQLPHDGPTLILADPAAARIIRSWRYFDPHKVRVLRRYDDGNAVVRLPLVDGGGERGEVSVAWIPQRRDLTGLHAAVGITFRSPLTPSIRGGGGGGSVVLATPPATPISPASTLRSARSLSTLTTLTPTLTNTSTLAAHPSSAQRTLSLLFSPHGMPFAGPLSLYATTHLVKEAALPLTALLHCFDSVSNPWWLGGNVLLGAPAGREIALRLGARVWVSCHDGAKDVKGLATAWLKTRRWDREDVQKDICEDDEEISVGMGTRGQRGQGTPAATTRPAMAPPMAKTTRRDSSVAERIRDKGTRVLDLASGEEVTLTSGGLWNEAGAQPMARKSWRGDAESGPSLVGENDPDFHTFDAIMASVPVARPGERCRS</sequence>
<protein>
    <submittedName>
        <fullName evidence="2">Uncharacterized protein</fullName>
    </submittedName>
</protein>
<comment type="caution">
    <text evidence="2">The sequence shown here is derived from an EMBL/GenBank/DDBJ whole genome shotgun (WGS) entry which is preliminary data.</text>
</comment>
<dbReference type="AlphaFoldDB" id="A0A9W8Z3B7"/>
<feature type="compositionally biased region" description="Low complexity" evidence="1">
    <location>
        <begin position="357"/>
        <end position="374"/>
    </location>
</feature>
<dbReference type="Proteomes" id="UP001140453">
    <property type="component" value="Unassembled WGS sequence"/>
</dbReference>
<evidence type="ECO:0000256" key="1">
    <source>
        <dbReference type="SAM" id="MobiDB-lite"/>
    </source>
</evidence>
<evidence type="ECO:0000313" key="3">
    <source>
        <dbReference type="Proteomes" id="UP001140453"/>
    </source>
</evidence>
<proteinExistence type="predicted"/>
<dbReference type="InterPro" id="IPR036866">
    <property type="entry name" value="RibonucZ/Hydroxyglut_hydro"/>
</dbReference>
<dbReference type="PANTHER" id="PTHR36142:SF5">
    <property type="entry name" value="METALLO-BETA-LACTAMASE DOMAIN-CONTAINING PROTEIN"/>
    <property type="match status" value="1"/>
</dbReference>